<dbReference type="EMBL" id="HG792017">
    <property type="protein sequence ID" value="CDM33561.1"/>
    <property type="molecule type" value="Genomic_DNA"/>
</dbReference>
<gene>
    <name evidence="1" type="ORF">PROQFM164_S03g000285</name>
</gene>
<dbReference type="AlphaFoldDB" id="W6QBX7"/>
<evidence type="ECO:0000313" key="1">
    <source>
        <dbReference type="EMBL" id="CDM33561.1"/>
    </source>
</evidence>
<protein>
    <submittedName>
        <fullName evidence="1">Genomic scaffold, ProqFM164S03</fullName>
    </submittedName>
</protein>
<evidence type="ECO:0000313" key="2">
    <source>
        <dbReference type="Proteomes" id="UP000030686"/>
    </source>
</evidence>
<accession>W6QBX7</accession>
<keyword evidence="2" id="KW-1185">Reference proteome</keyword>
<name>W6QBX7_PENRF</name>
<organism evidence="1 2">
    <name type="scientific">Penicillium roqueforti (strain FM164)</name>
    <dbReference type="NCBI Taxonomy" id="1365484"/>
    <lineage>
        <taxon>Eukaryota</taxon>
        <taxon>Fungi</taxon>
        <taxon>Dikarya</taxon>
        <taxon>Ascomycota</taxon>
        <taxon>Pezizomycotina</taxon>
        <taxon>Eurotiomycetes</taxon>
        <taxon>Eurotiomycetidae</taxon>
        <taxon>Eurotiales</taxon>
        <taxon>Aspergillaceae</taxon>
        <taxon>Penicillium</taxon>
    </lineage>
</organism>
<reference evidence="1" key="1">
    <citation type="journal article" date="2014" name="Nat. Commun.">
        <title>Multiple recent horizontal transfers of a large genomic region in cheese making fungi.</title>
        <authorList>
            <person name="Cheeseman K."/>
            <person name="Ropars J."/>
            <person name="Renault P."/>
            <person name="Dupont J."/>
            <person name="Gouzy J."/>
            <person name="Branca A."/>
            <person name="Abraham A.L."/>
            <person name="Ceppi M."/>
            <person name="Conseiller E."/>
            <person name="Debuchy R."/>
            <person name="Malagnac F."/>
            <person name="Goarin A."/>
            <person name="Silar P."/>
            <person name="Lacoste S."/>
            <person name="Sallet E."/>
            <person name="Bensimon A."/>
            <person name="Giraud T."/>
            <person name="Brygoo Y."/>
        </authorList>
    </citation>
    <scope>NUCLEOTIDE SEQUENCE [LARGE SCALE GENOMIC DNA]</scope>
    <source>
        <strain evidence="1">FM164</strain>
    </source>
</reference>
<proteinExistence type="predicted"/>
<sequence>MCSLKSKRGGRARIGSCGDAKHPLIPIRQVVASLAQVIVERVGFIGATDKR</sequence>
<dbReference type="Proteomes" id="UP000030686">
    <property type="component" value="Unassembled WGS sequence"/>
</dbReference>